<name>A0A0V8HD57_9BACI</name>
<dbReference type="PANTHER" id="PTHR32309">
    <property type="entry name" value="TYROSINE-PROTEIN KINASE"/>
    <property type="match status" value="1"/>
</dbReference>
<evidence type="ECO:0000259" key="8">
    <source>
        <dbReference type="Pfam" id="PF02706"/>
    </source>
</evidence>
<evidence type="ECO:0000256" key="7">
    <source>
        <dbReference type="SAM" id="Phobius"/>
    </source>
</evidence>
<dbReference type="Pfam" id="PF02706">
    <property type="entry name" value="Wzz"/>
    <property type="match status" value="1"/>
</dbReference>
<proteinExistence type="inferred from homology"/>
<sequence length="248" mass="27743">MREQMDLKAFFRILKRRFATILITALCISLVSSAAIFFFLKPTYEAKEYILIGNFSHDGEVYIDTQTINRLIASTVDFITSPIVLESVQDQFNLSQEELEDRITVQNKEDSQIISIVVRDTNRERSKELAHLLAASSVEEMKSSMAMEDITVLNKKEGTNKPEVVGNPVVNMLIGAMAGLLFGIGTALLKDHWDDSVQSIVRIEKELGLPVLGTVTATKDTLPKIYQKQFREQKGNVGKGGEIHAKSH</sequence>
<dbReference type="OrthoDB" id="2854392at2"/>
<dbReference type="AlphaFoldDB" id="A0A0V8HD57"/>
<dbReference type="GO" id="GO:0004713">
    <property type="term" value="F:protein tyrosine kinase activity"/>
    <property type="evidence" value="ECO:0007669"/>
    <property type="project" value="TreeGrafter"/>
</dbReference>
<dbReference type="Proteomes" id="UP000181997">
    <property type="component" value="Unassembled WGS sequence"/>
</dbReference>
<dbReference type="RefSeq" id="WP_058299282.1">
    <property type="nucleotide sequence ID" value="NZ_FMAU01000004.1"/>
</dbReference>
<accession>A0A0V8HD57</accession>
<organism evidence="9 10">
    <name type="scientific">[Bacillus] enclensis</name>
    <dbReference type="NCBI Taxonomy" id="1402860"/>
    <lineage>
        <taxon>Bacteria</taxon>
        <taxon>Bacillati</taxon>
        <taxon>Bacillota</taxon>
        <taxon>Bacilli</taxon>
        <taxon>Bacillales</taxon>
        <taxon>Bacillaceae</taxon>
        <taxon>Rossellomorea</taxon>
    </lineage>
</organism>
<keyword evidence="6 7" id="KW-0472">Membrane</keyword>
<comment type="subcellular location">
    <subcellularLocation>
        <location evidence="1">Cell membrane</location>
        <topology evidence="1">Multi-pass membrane protein</topology>
    </subcellularLocation>
</comment>
<keyword evidence="3" id="KW-1003">Cell membrane</keyword>
<evidence type="ECO:0000256" key="3">
    <source>
        <dbReference type="ARBA" id="ARBA00022475"/>
    </source>
</evidence>
<dbReference type="InterPro" id="IPR003856">
    <property type="entry name" value="LPS_length_determ_N"/>
</dbReference>
<keyword evidence="4 7" id="KW-0812">Transmembrane</keyword>
<dbReference type="EMBL" id="FMAU01000004">
    <property type="protein sequence ID" value="SCC23225.1"/>
    <property type="molecule type" value="Genomic_DNA"/>
</dbReference>
<evidence type="ECO:0000256" key="5">
    <source>
        <dbReference type="ARBA" id="ARBA00022989"/>
    </source>
</evidence>
<evidence type="ECO:0000256" key="4">
    <source>
        <dbReference type="ARBA" id="ARBA00022692"/>
    </source>
</evidence>
<keyword evidence="5 7" id="KW-1133">Transmembrane helix</keyword>
<protein>
    <submittedName>
        <fullName evidence="9">Capsular polysaccharide biosynthesis protein</fullName>
    </submittedName>
</protein>
<feature type="transmembrane region" description="Helical" evidence="7">
    <location>
        <begin position="21"/>
        <end position="40"/>
    </location>
</feature>
<gene>
    <name evidence="9" type="ORF">GA0061094_3294</name>
</gene>
<evidence type="ECO:0000256" key="6">
    <source>
        <dbReference type="ARBA" id="ARBA00023136"/>
    </source>
</evidence>
<dbReference type="GO" id="GO:0005886">
    <property type="term" value="C:plasma membrane"/>
    <property type="evidence" value="ECO:0007669"/>
    <property type="project" value="UniProtKB-SubCell"/>
</dbReference>
<keyword evidence="10" id="KW-1185">Reference proteome</keyword>
<evidence type="ECO:0000313" key="9">
    <source>
        <dbReference type="EMBL" id="SCC23225.1"/>
    </source>
</evidence>
<evidence type="ECO:0000256" key="1">
    <source>
        <dbReference type="ARBA" id="ARBA00004651"/>
    </source>
</evidence>
<feature type="domain" description="Polysaccharide chain length determinant N-terminal" evidence="8">
    <location>
        <begin position="3"/>
        <end position="90"/>
    </location>
</feature>
<reference evidence="10" key="1">
    <citation type="submission" date="2016-08" db="EMBL/GenBank/DDBJ databases">
        <authorList>
            <person name="Varghese N."/>
            <person name="Submissions Spin"/>
        </authorList>
    </citation>
    <scope>NUCLEOTIDE SEQUENCE [LARGE SCALE GENOMIC DNA]</scope>
    <source>
        <strain evidence="10">SGD-1123</strain>
    </source>
</reference>
<evidence type="ECO:0000256" key="2">
    <source>
        <dbReference type="ARBA" id="ARBA00006683"/>
    </source>
</evidence>
<comment type="similarity">
    <text evidence="2">Belongs to the CpsC/CapA family.</text>
</comment>
<evidence type="ECO:0000313" key="10">
    <source>
        <dbReference type="Proteomes" id="UP000181997"/>
    </source>
</evidence>
<dbReference type="PANTHER" id="PTHR32309:SF13">
    <property type="entry name" value="FERRIC ENTEROBACTIN TRANSPORT PROTEIN FEPE"/>
    <property type="match status" value="1"/>
</dbReference>
<dbReference type="InterPro" id="IPR050445">
    <property type="entry name" value="Bact_polysacc_biosynth/exp"/>
</dbReference>